<evidence type="ECO:0000313" key="4">
    <source>
        <dbReference type="EMBL" id="AZQ11839.1"/>
    </source>
</evidence>
<keyword evidence="2" id="KW-0812">Transmembrane</keyword>
<feature type="compositionally biased region" description="Low complexity" evidence="1">
    <location>
        <begin position="509"/>
        <end position="524"/>
    </location>
</feature>
<evidence type="ECO:0000256" key="1">
    <source>
        <dbReference type="SAM" id="MobiDB-lite"/>
    </source>
</evidence>
<feature type="compositionally biased region" description="Low complexity" evidence="1">
    <location>
        <begin position="486"/>
        <end position="500"/>
    </location>
</feature>
<dbReference type="RefSeq" id="WP_126168072.1">
    <property type="nucleotide sequence ID" value="NZ_CP020373.1"/>
</dbReference>
<proteinExistence type="predicted"/>
<keyword evidence="2" id="KW-1133">Transmembrane helix</keyword>
<dbReference type="Proteomes" id="UP000278437">
    <property type="component" value="Chromosome"/>
</dbReference>
<feature type="region of interest" description="Disordered" evidence="1">
    <location>
        <begin position="467"/>
        <end position="538"/>
    </location>
</feature>
<sequence>MTASSTPAQDAGLPTFEAVLAILVIIITLSAMRLSLFLWPETPRAELLTAREMRQDLFVLSREIETHSAFLSLDQHDKLERIDAYMKALMNRYPDQIPADVFGAEVLKILNLLQDPGIATSEEAEFGRRLPVSLRAMENRWLALKDDLSPLDEEYPFVSHMDGIPIARWQEAAQAFLPGAARYSLSEQGHWLERITLLRAELGLKEREQVVLTLTSPEGQSRRQALALLPPAPQLDGPPAFNVSPMDNHSTLVTIGDLDELEHNRGHLLALEDAMNSPLLVLDLRRARGQSPALLTVLGAYDDNDSALVGFARYRASADKRNDYLGTEAYRAVGDGPLMAEDEAHTRFGQWFARSQPKRAKVDGRLALIAGPGCRQECEWVVHSAKDWQRAIIIGEDTLGDLGKLHRFRLPNLKQYFFFSSSLAYARDGRLISGAGTSPDIWVAGQESFDAQGLLALIGELTELPAVATPDTPEMTDSPNTDTNSEAGKAAETNGTGTETGADKALESKPAAEPAPATEPKPATGPKSENAKQTQPQP</sequence>
<dbReference type="SUPFAM" id="SSF52096">
    <property type="entry name" value="ClpP/crotonase"/>
    <property type="match status" value="1"/>
</dbReference>
<evidence type="ECO:0000313" key="5">
    <source>
        <dbReference type="Proteomes" id="UP000278437"/>
    </source>
</evidence>
<feature type="compositionally biased region" description="Polar residues" evidence="1">
    <location>
        <begin position="475"/>
        <end position="485"/>
    </location>
</feature>
<feature type="transmembrane region" description="Helical" evidence="2">
    <location>
        <begin position="20"/>
        <end position="39"/>
    </location>
</feature>
<accession>A0ABM7DQ76</accession>
<dbReference type="EMBL" id="CP020373">
    <property type="protein sequence ID" value="AZQ11839.1"/>
    <property type="molecule type" value="Genomic_DNA"/>
</dbReference>
<name>A0ABM7DQ76_9GAMM</name>
<dbReference type="InterPro" id="IPR029045">
    <property type="entry name" value="ClpP/crotonase-like_dom_sf"/>
</dbReference>
<evidence type="ECO:0000259" key="3">
    <source>
        <dbReference type="Pfam" id="PF03572"/>
    </source>
</evidence>
<feature type="domain" description="Tail specific protease" evidence="3">
    <location>
        <begin position="275"/>
        <end position="441"/>
    </location>
</feature>
<gene>
    <name evidence="4" type="ORF">STH12_02770</name>
</gene>
<evidence type="ECO:0000256" key="2">
    <source>
        <dbReference type="SAM" id="Phobius"/>
    </source>
</evidence>
<dbReference type="Pfam" id="PF03572">
    <property type="entry name" value="Peptidase_S41"/>
    <property type="match status" value="1"/>
</dbReference>
<protein>
    <submittedName>
        <fullName evidence="4">Peptidase family S41</fullName>
    </submittedName>
</protein>
<reference evidence="5" key="1">
    <citation type="submission" date="2017-03" db="EMBL/GenBank/DDBJ databases">
        <title>Full genome sequence of a non-lethal Shewanella isolate that potentiates virulence of Vibio parahaemolyticus causing acute hepatopancreatic necrosis disease (AHPND) in shrimp.</title>
        <authorList>
            <person name="Prachumwat A."/>
            <person name="Sritunyalucksana K."/>
        </authorList>
    </citation>
    <scope>NUCLEOTIDE SEQUENCE [LARGE SCALE GENOMIC DNA]</scope>
    <source>
        <strain evidence="5">TH2012</strain>
    </source>
</reference>
<keyword evidence="5" id="KW-1185">Reference proteome</keyword>
<keyword evidence="2" id="KW-0472">Membrane</keyword>
<dbReference type="InterPro" id="IPR005151">
    <property type="entry name" value="Tail-specific_protease"/>
</dbReference>
<organism evidence="4 5">
    <name type="scientific">Shewanella khirikhana</name>
    <dbReference type="NCBI Taxonomy" id="1965282"/>
    <lineage>
        <taxon>Bacteria</taxon>
        <taxon>Pseudomonadati</taxon>
        <taxon>Pseudomonadota</taxon>
        <taxon>Gammaproteobacteria</taxon>
        <taxon>Alteromonadales</taxon>
        <taxon>Shewanellaceae</taxon>
        <taxon>Shewanella</taxon>
    </lineage>
</organism>
<dbReference type="Gene3D" id="3.90.226.10">
    <property type="entry name" value="2-enoyl-CoA Hydratase, Chain A, domain 1"/>
    <property type="match status" value="1"/>
</dbReference>